<evidence type="ECO:0000313" key="21">
    <source>
        <dbReference type="EMBL" id="ACZ61532.1"/>
    </source>
</evidence>
<dbReference type="InterPro" id="IPR011115">
    <property type="entry name" value="SecA_DEAD"/>
</dbReference>
<keyword evidence="7 14" id="KW-0547">Nucleotide-binding</keyword>
<dbReference type="PROSITE" id="PS51192">
    <property type="entry name" value="HELICASE_ATP_BIND_1"/>
    <property type="match status" value="1"/>
</dbReference>
<comment type="function">
    <text evidence="14">Part of the Sec protein translocase complex. Interacts with the SecYEG preprotein conducting channel. Has a central role in coupling the hydrolysis of ATP to the transfer of proteins into and across the cell membrane, serving as an ATP-driven molecular motor driving the stepwise translocation of polypeptide chains across the membrane.</text>
</comment>
<dbReference type="InterPro" id="IPR014001">
    <property type="entry name" value="Helicase_ATP-bd"/>
</dbReference>
<dbReference type="SMART" id="SM00958">
    <property type="entry name" value="SecA_PP_bind"/>
    <property type="match status" value="1"/>
</dbReference>
<dbReference type="NCBIfam" id="NF009538">
    <property type="entry name" value="PRK12904.1"/>
    <property type="match status" value="1"/>
</dbReference>
<dbReference type="InterPro" id="IPR011130">
    <property type="entry name" value="SecA_preprotein_X-link_dom"/>
</dbReference>
<dbReference type="PROSITE" id="PS51194">
    <property type="entry name" value="HELICASE_CTER"/>
    <property type="match status" value="1"/>
</dbReference>
<evidence type="ECO:0000256" key="7">
    <source>
        <dbReference type="ARBA" id="ARBA00022741"/>
    </source>
</evidence>
<dbReference type="Pfam" id="PF02810">
    <property type="entry name" value="SEC-C"/>
    <property type="match status" value="1"/>
</dbReference>
<dbReference type="InterPro" id="IPR027417">
    <property type="entry name" value="P-loop_NTPase"/>
</dbReference>
<keyword evidence="13 14" id="KW-0472">Membrane</keyword>
<sequence length="952" mass="107013">MFKFFSGFGDSNEKEIRALEPLVDKINQLESSFTTLSDEALKAKTDEFKERLKDTFETTASAILKDIAGTTAELEEAQKTADNSKQSRLKAKLESLNKDLSVKENAALNAILPEAFAAVREASRRTIGLRHYDVQLIGGMVLHHGKIAEMRTGEGKTLVATLPLYLNSLLGKGVHLVTVNDYLARRDAYWMGPVYHALGVSVSSIYPMQTPTEELPSRLFDPSYTSETPNDPWAHFRPVSRQEAYKADITYGTSTEFGFDYLRDNLRPDLAQCVQREMNYAIVDEIDNLLIDEARTPLIISAPDTEAGKLYDIFARLSPRLVAGKDYEINEKDRNAELTEDGWANVEKLLSREGVMKGSSLYDPQNAPLIRHLRNALSAKEFYKKDHQYVVKENEVIIIDEFTGRMMLGRRYSEGLHQAIEAKEHVKIQQESKTYATVTIQNLFRMYRKLCGMTGTAATEAEEFSKIYKLEVVIIPTNKPAIREDYGDQIYKDQSAKFKAVVNEINEMRNLGRPVLVGTVSIENSEMLSNMLKRQGIEHKVLNAKQHEKEAQVVAEAGKPGAVTVATNMAGRGVDILLGGKEPPKDDDKAYSQWQTHHQQVLEAGGLHVIGTERHESRRIDNQLRGRSGRQGDPGSSRFYVALDDDIMRRFGSERIQGIMEWAGMDENTPIENGLVSRTLENAQKRVEGYHFDVRKHLVEYDDVVNKHREVIYAERRKILLGADLKSNILDMIREEIMTQTTEHTQGYDSSEWNLEGLVTHIGGIFALPAEINAEALAKLSQEEITELLTRTAEELYQKKEAEIGAGSMRLLERIIMLHTLDSLWVEHLTIMENLRREIGLQAFAQRDPLIAYKNEGHVRFQELLETIKHDVVHNIYRVNIQIQHQTESATAKAASRPVQQQKPLPAAPAAAIPGVSAKAATQPAAPAAKEVGRNDPCPCGSGKKYKKCCGK</sequence>
<protein>
    <recommendedName>
        <fullName evidence="14 15">Protein translocase subunit SecA</fullName>
        <ecNumber evidence="14">7.4.2.8</ecNumber>
    </recommendedName>
</protein>
<keyword evidence="16" id="KW-0175">Coiled coil</keyword>
<dbReference type="HOGENOM" id="CLU_005314_3_0_0"/>
<dbReference type="HAMAP" id="MF_01382">
    <property type="entry name" value="SecA"/>
    <property type="match status" value="1"/>
</dbReference>
<dbReference type="Gene3D" id="1.10.3060.10">
    <property type="entry name" value="Helical scaffold and wing domains of SecA"/>
    <property type="match status" value="1"/>
</dbReference>
<name>D2BGT2_DEHMV</name>
<dbReference type="CDD" id="cd17928">
    <property type="entry name" value="DEXDc_SecA"/>
    <property type="match status" value="1"/>
</dbReference>
<dbReference type="GO" id="GO:0006605">
    <property type="term" value="P:protein targeting"/>
    <property type="evidence" value="ECO:0007669"/>
    <property type="project" value="UniProtKB-UniRule"/>
</dbReference>
<dbReference type="PANTHER" id="PTHR30612">
    <property type="entry name" value="SECA INNER MEMBRANE COMPONENT OF SEC PROTEIN SECRETION SYSTEM"/>
    <property type="match status" value="1"/>
</dbReference>
<keyword evidence="10 14" id="KW-0653">Protein transport</keyword>
<gene>
    <name evidence="14 21" type="primary">secA</name>
    <name evidence="21" type="ordered locus">DhcVS_376</name>
</gene>
<keyword evidence="9 14" id="KW-0067">ATP-binding</keyword>
<dbReference type="SUPFAM" id="SSF81767">
    <property type="entry name" value="Pre-protein crosslinking domain of SecA"/>
    <property type="match status" value="1"/>
</dbReference>
<evidence type="ECO:0000259" key="19">
    <source>
        <dbReference type="PROSITE" id="PS51194"/>
    </source>
</evidence>
<feature type="binding site" evidence="14">
    <location>
        <begin position="153"/>
        <end position="157"/>
    </location>
    <ligand>
        <name>ATP</name>
        <dbReference type="ChEBI" id="CHEBI:30616"/>
    </ligand>
</feature>
<dbReference type="GO" id="GO:0005829">
    <property type="term" value="C:cytosol"/>
    <property type="evidence" value="ECO:0007669"/>
    <property type="project" value="TreeGrafter"/>
</dbReference>
<keyword evidence="8" id="KW-0862">Zinc</keyword>
<dbReference type="RefSeq" id="WP_012881705.1">
    <property type="nucleotide sequence ID" value="NC_013552.1"/>
</dbReference>
<evidence type="ECO:0000256" key="2">
    <source>
        <dbReference type="ARBA" id="ARBA00007650"/>
    </source>
</evidence>
<comment type="cofactor">
    <cofactor evidence="1">
        <name>Zn(2+)</name>
        <dbReference type="ChEBI" id="CHEBI:29105"/>
    </cofactor>
</comment>
<evidence type="ECO:0000256" key="12">
    <source>
        <dbReference type="ARBA" id="ARBA00023010"/>
    </source>
</evidence>
<dbReference type="AlphaFoldDB" id="D2BGT2"/>
<evidence type="ECO:0000256" key="16">
    <source>
        <dbReference type="SAM" id="Coils"/>
    </source>
</evidence>
<dbReference type="PROSITE" id="PS51196">
    <property type="entry name" value="SECA_MOTOR_DEAD"/>
    <property type="match status" value="1"/>
</dbReference>
<keyword evidence="4 14" id="KW-1003">Cell membrane</keyword>
<evidence type="ECO:0000256" key="9">
    <source>
        <dbReference type="ARBA" id="ARBA00022840"/>
    </source>
</evidence>
<evidence type="ECO:0000256" key="14">
    <source>
        <dbReference type="HAMAP-Rule" id="MF_01382"/>
    </source>
</evidence>
<feature type="binding site" evidence="14">
    <location>
        <position position="575"/>
    </location>
    <ligand>
        <name>ATP</name>
        <dbReference type="ChEBI" id="CHEBI:30616"/>
    </ligand>
</feature>
<dbReference type="Proteomes" id="UP000002506">
    <property type="component" value="Chromosome"/>
</dbReference>
<dbReference type="InterPro" id="IPR011116">
    <property type="entry name" value="SecA_Wing/Scaffold"/>
</dbReference>
<keyword evidence="6" id="KW-0479">Metal-binding</keyword>
<dbReference type="GO" id="GO:0005524">
    <property type="term" value="F:ATP binding"/>
    <property type="evidence" value="ECO:0007669"/>
    <property type="project" value="UniProtKB-UniRule"/>
</dbReference>
<dbReference type="KEGG" id="dev:DhcVS_376"/>
<dbReference type="PROSITE" id="PS01312">
    <property type="entry name" value="SECA"/>
    <property type="match status" value="1"/>
</dbReference>
<evidence type="ECO:0000256" key="4">
    <source>
        <dbReference type="ARBA" id="ARBA00022475"/>
    </source>
</evidence>
<comment type="subunit">
    <text evidence="14">Monomer and homodimer. Part of the essential Sec protein translocation apparatus which comprises SecA, SecYEG and auxiliary proteins SecDF. Other proteins may also be involved.</text>
</comment>
<evidence type="ECO:0000256" key="10">
    <source>
        <dbReference type="ARBA" id="ARBA00022927"/>
    </source>
</evidence>
<dbReference type="GO" id="GO:0046872">
    <property type="term" value="F:metal ion binding"/>
    <property type="evidence" value="ECO:0007669"/>
    <property type="project" value="UniProtKB-KW"/>
</dbReference>
<dbReference type="Pfam" id="PF01043">
    <property type="entry name" value="SecA_PP_bind"/>
    <property type="match status" value="1"/>
</dbReference>
<dbReference type="InterPro" id="IPR020937">
    <property type="entry name" value="SecA_CS"/>
</dbReference>
<accession>D2BGT2</accession>
<dbReference type="CDD" id="cd18803">
    <property type="entry name" value="SF2_C_secA"/>
    <property type="match status" value="1"/>
</dbReference>
<dbReference type="GO" id="GO:0017038">
    <property type="term" value="P:protein import"/>
    <property type="evidence" value="ECO:0007669"/>
    <property type="project" value="InterPro"/>
</dbReference>
<comment type="similarity">
    <text evidence="2 14 15">Belongs to the SecA family.</text>
</comment>
<keyword evidence="11 14" id="KW-1278">Translocase</keyword>
<dbReference type="NCBIfam" id="TIGR00963">
    <property type="entry name" value="secA"/>
    <property type="match status" value="1"/>
</dbReference>
<dbReference type="Gene3D" id="3.90.1440.10">
    <property type="entry name" value="SecA, preprotein cross-linking domain"/>
    <property type="match status" value="1"/>
</dbReference>
<feature type="compositionally biased region" description="Basic and acidic residues" evidence="17">
    <location>
        <begin position="613"/>
        <end position="624"/>
    </location>
</feature>
<dbReference type="SMART" id="SM00957">
    <property type="entry name" value="SecA_DEAD"/>
    <property type="match status" value="1"/>
</dbReference>
<dbReference type="Pfam" id="PF07516">
    <property type="entry name" value="SecA_SW"/>
    <property type="match status" value="1"/>
</dbReference>
<dbReference type="OrthoDB" id="9805579at2"/>
<evidence type="ECO:0000256" key="17">
    <source>
        <dbReference type="SAM" id="MobiDB-lite"/>
    </source>
</evidence>
<feature type="region of interest" description="Disordered" evidence="17">
    <location>
        <begin position="613"/>
        <end position="636"/>
    </location>
</feature>
<dbReference type="GO" id="GO:0005886">
    <property type="term" value="C:plasma membrane"/>
    <property type="evidence" value="ECO:0007669"/>
    <property type="project" value="UniProtKB-SubCell"/>
</dbReference>
<keyword evidence="12 14" id="KW-0811">Translocation</keyword>
<evidence type="ECO:0000256" key="1">
    <source>
        <dbReference type="ARBA" id="ARBA00001947"/>
    </source>
</evidence>
<dbReference type="eggNOG" id="COG0653">
    <property type="taxonomic scope" value="Bacteria"/>
</dbReference>
<comment type="catalytic activity">
    <reaction evidence="14">
        <text>ATP + H2O + cellular proteinSide 1 = ADP + phosphate + cellular proteinSide 2.</text>
        <dbReference type="EC" id="7.4.2.8"/>
    </reaction>
</comment>
<feature type="coiled-coil region" evidence="16">
    <location>
        <begin position="67"/>
        <end position="106"/>
    </location>
</feature>
<feature type="region of interest" description="Disordered" evidence="17">
    <location>
        <begin position="916"/>
        <end position="952"/>
    </location>
</feature>
<dbReference type="Pfam" id="PF07517">
    <property type="entry name" value="SecA_DEAD"/>
    <property type="match status" value="1"/>
</dbReference>
<feature type="domain" description="SecA family profile" evidence="20">
    <location>
        <begin position="1"/>
        <end position="672"/>
    </location>
</feature>
<dbReference type="PANTHER" id="PTHR30612:SF0">
    <property type="entry name" value="CHLOROPLAST PROTEIN-TRANSPORTING ATPASE"/>
    <property type="match status" value="1"/>
</dbReference>
<dbReference type="InterPro" id="IPR044722">
    <property type="entry name" value="SecA_SF2_C"/>
</dbReference>
<evidence type="ECO:0000256" key="13">
    <source>
        <dbReference type="ARBA" id="ARBA00023136"/>
    </source>
</evidence>
<dbReference type="InterPro" id="IPR001650">
    <property type="entry name" value="Helicase_C-like"/>
</dbReference>
<evidence type="ECO:0000256" key="3">
    <source>
        <dbReference type="ARBA" id="ARBA00022448"/>
    </source>
</evidence>
<evidence type="ECO:0000256" key="5">
    <source>
        <dbReference type="ARBA" id="ARBA00022490"/>
    </source>
</evidence>
<dbReference type="EMBL" id="CP001827">
    <property type="protein sequence ID" value="ACZ61532.1"/>
    <property type="molecule type" value="Genomic_DNA"/>
</dbReference>
<dbReference type="SUPFAM" id="SSF52540">
    <property type="entry name" value="P-loop containing nucleoside triphosphate hydrolases"/>
    <property type="match status" value="2"/>
</dbReference>
<dbReference type="GO" id="GO:0008564">
    <property type="term" value="F:protein-exporting ATPase activity"/>
    <property type="evidence" value="ECO:0007669"/>
    <property type="project" value="UniProtKB-EC"/>
</dbReference>
<dbReference type="InterPro" id="IPR014018">
    <property type="entry name" value="SecA_motor_DEAD"/>
</dbReference>
<feature type="compositionally biased region" description="Low complexity" evidence="17">
    <location>
        <begin position="916"/>
        <end position="930"/>
    </location>
</feature>
<keyword evidence="5 14" id="KW-0963">Cytoplasm</keyword>
<dbReference type="FunFam" id="3.40.50.300:FF:000113">
    <property type="entry name" value="Preprotein translocase subunit SecA"/>
    <property type="match status" value="1"/>
</dbReference>
<reference evidence="21 22" key="1">
    <citation type="journal article" date="2009" name="PLoS Genet.">
        <title>Localized plasticity in the streamlined genomes of vinyl chloride respiring Dehalococcoides.</title>
        <authorList>
            <person name="McMurdie P.J."/>
            <person name="Behrens S.F."/>
            <person name="Muller J.A."/>
            <person name="Goke J."/>
            <person name="Ritalahti K.M."/>
            <person name="Wagner R."/>
            <person name="Goltsman E."/>
            <person name="Lapidus A."/>
            <person name="Holmes S."/>
            <person name="Loffler F.E."/>
            <person name="Spormann A.M."/>
        </authorList>
    </citation>
    <scope>NUCLEOTIDE SEQUENCE [LARGE SCALE GENOMIC DNA]</scope>
    <source>
        <strain evidence="21 22">VS</strain>
    </source>
</reference>
<evidence type="ECO:0000256" key="11">
    <source>
        <dbReference type="ARBA" id="ARBA00022967"/>
    </source>
</evidence>
<evidence type="ECO:0000259" key="18">
    <source>
        <dbReference type="PROSITE" id="PS51192"/>
    </source>
</evidence>
<dbReference type="InterPro" id="IPR036266">
    <property type="entry name" value="SecA_Wing/Scaffold_sf"/>
</dbReference>
<evidence type="ECO:0000313" key="22">
    <source>
        <dbReference type="Proteomes" id="UP000002506"/>
    </source>
</evidence>
<dbReference type="InterPro" id="IPR036670">
    <property type="entry name" value="SecA_X-link_sf"/>
</dbReference>
<dbReference type="GO" id="GO:0043952">
    <property type="term" value="P:protein transport by the Sec complex"/>
    <property type="evidence" value="ECO:0007669"/>
    <property type="project" value="TreeGrafter"/>
</dbReference>
<evidence type="ECO:0000259" key="20">
    <source>
        <dbReference type="PROSITE" id="PS51196"/>
    </source>
</evidence>
<dbReference type="InterPro" id="IPR004027">
    <property type="entry name" value="SEC_C_motif"/>
</dbReference>
<dbReference type="PRINTS" id="PR00906">
    <property type="entry name" value="SECA"/>
</dbReference>
<feature type="binding site" evidence="14">
    <location>
        <position position="135"/>
    </location>
    <ligand>
        <name>ATP</name>
        <dbReference type="ChEBI" id="CHEBI:30616"/>
    </ligand>
</feature>
<evidence type="ECO:0000256" key="8">
    <source>
        <dbReference type="ARBA" id="ARBA00022833"/>
    </source>
</evidence>
<dbReference type="GO" id="GO:0031522">
    <property type="term" value="C:cell envelope Sec protein transport complex"/>
    <property type="evidence" value="ECO:0007669"/>
    <property type="project" value="UniProtKB-ARBA"/>
</dbReference>
<dbReference type="SUPFAM" id="SSF81886">
    <property type="entry name" value="Helical scaffold and wing domains of SecA"/>
    <property type="match status" value="1"/>
</dbReference>
<dbReference type="FunFam" id="3.90.1440.10:FF:000001">
    <property type="entry name" value="Preprotein translocase subunit SecA"/>
    <property type="match status" value="1"/>
</dbReference>
<feature type="domain" description="Helicase ATP-binding" evidence="18">
    <location>
        <begin position="137"/>
        <end position="322"/>
    </location>
</feature>
<feature type="domain" description="Helicase C-terminal" evidence="19">
    <location>
        <begin position="497"/>
        <end position="683"/>
    </location>
</feature>
<dbReference type="EC" id="7.4.2.8" evidence="14"/>
<dbReference type="Pfam" id="PF21090">
    <property type="entry name" value="P-loop_SecA"/>
    <property type="match status" value="1"/>
</dbReference>
<dbReference type="InterPro" id="IPR000185">
    <property type="entry name" value="SecA"/>
</dbReference>
<proteinExistence type="inferred from homology"/>
<organism evidence="21 22">
    <name type="scientific">Dehalococcoides mccartyi (strain VS)</name>
    <dbReference type="NCBI Taxonomy" id="311424"/>
    <lineage>
        <taxon>Bacteria</taxon>
        <taxon>Bacillati</taxon>
        <taxon>Chloroflexota</taxon>
        <taxon>Dehalococcoidia</taxon>
        <taxon>Dehalococcoidales</taxon>
        <taxon>Dehalococcoidaceae</taxon>
        <taxon>Dehalococcoides</taxon>
    </lineage>
</organism>
<dbReference type="GO" id="GO:0065002">
    <property type="term" value="P:intracellular protein transmembrane transport"/>
    <property type="evidence" value="ECO:0007669"/>
    <property type="project" value="UniProtKB-UniRule"/>
</dbReference>
<keyword evidence="3 14" id="KW-0813">Transport</keyword>
<evidence type="ECO:0000256" key="15">
    <source>
        <dbReference type="RuleBase" id="RU003874"/>
    </source>
</evidence>
<evidence type="ECO:0000256" key="6">
    <source>
        <dbReference type="ARBA" id="ARBA00022723"/>
    </source>
</evidence>
<comment type="subcellular location">
    <subcellularLocation>
        <location evidence="14">Cell membrane</location>
        <topology evidence="14">Peripheral membrane protein</topology>
        <orientation evidence="14">Cytoplasmic side</orientation>
    </subcellularLocation>
    <subcellularLocation>
        <location evidence="14">Cytoplasm</location>
    </subcellularLocation>
    <text evidence="14">Distribution is 50-50.</text>
</comment>
<dbReference type="Gene3D" id="3.40.50.300">
    <property type="entry name" value="P-loop containing nucleotide triphosphate hydrolases"/>
    <property type="match status" value="3"/>
</dbReference>